<dbReference type="Proteomes" id="UP000229315">
    <property type="component" value="Unassembled WGS sequence"/>
</dbReference>
<dbReference type="InterPro" id="IPR021516">
    <property type="entry name" value="DUF3179"/>
</dbReference>
<name>A0A2H0UG52_9BACT</name>
<dbReference type="EMBL" id="PFBH01000005">
    <property type="protein sequence ID" value="PIR85382.1"/>
    <property type="molecule type" value="Genomic_DNA"/>
</dbReference>
<evidence type="ECO:0000313" key="2">
    <source>
        <dbReference type="Proteomes" id="UP000229315"/>
    </source>
</evidence>
<dbReference type="Pfam" id="PF11376">
    <property type="entry name" value="DUF3179"/>
    <property type="match status" value="1"/>
</dbReference>
<sequence>MKYLLVAFIVIFLLVLFGFWRPQNNLFPIPSGNTTLLSEQKTLTDISLLQETTESHSTPATGTQENATLNTQNMKTQKDILLTDGVKHSIPLNEILSGGPGKDGIPSIDKPKFISVSEATFLNDDDPGLGLTIDGESRFYPYRILVWHEIVNDFVAGEPVLVTYCPLCATGIVFERRVNGEVQEFGVSGQLWQSNLLMYNRASKESDESLWSQVLGEAVLGVDTGKRLPVVRSNIVRFGDWKKAHPDTQVLSQNTGTSRDYGRDPYGNYYTSESVSFGATFSDTRLHPKALVHGVEIDGQYKAYHDDALAGTVNDSFAGKDIVVTKTNIGEITFTSNGVPLPSIPGFWFSWLAVHPETGLYK</sequence>
<comment type="caution">
    <text evidence="1">The sequence shown here is derived from an EMBL/GenBank/DDBJ whole genome shotgun (WGS) entry which is preliminary data.</text>
</comment>
<dbReference type="AlphaFoldDB" id="A0A2H0UG52"/>
<evidence type="ECO:0000313" key="1">
    <source>
        <dbReference type="EMBL" id="PIR85382.1"/>
    </source>
</evidence>
<accession>A0A2H0UG52</accession>
<protein>
    <recommendedName>
        <fullName evidence="3">DUF3179 domain-containing protein</fullName>
    </recommendedName>
</protein>
<organism evidence="1 2">
    <name type="scientific">Candidatus Kaiserbacteria bacterium CG10_big_fil_rev_8_21_14_0_10_45_20</name>
    <dbReference type="NCBI Taxonomy" id="1974607"/>
    <lineage>
        <taxon>Bacteria</taxon>
        <taxon>Candidatus Kaiseribacteriota</taxon>
    </lineage>
</organism>
<gene>
    <name evidence="1" type="ORF">COU15_00965</name>
</gene>
<evidence type="ECO:0008006" key="3">
    <source>
        <dbReference type="Google" id="ProtNLM"/>
    </source>
</evidence>
<reference evidence="2" key="1">
    <citation type="submission" date="2017-09" db="EMBL/GenBank/DDBJ databases">
        <title>Depth-based differentiation of microbial function through sediment-hosted aquifers and enrichment of novel symbionts in the deep terrestrial subsurface.</title>
        <authorList>
            <person name="Probst A.J."/>
            <person name="Ladd B."/>
            <person name="Jarett J.K."/>
            <person name="Geller-Mcgrath D.E."/>
            <person name="Sieber C.M.K."/>
            <person name="Emerson J.B."/>
            <person name="Anantharaman K."/>
            <person name="Thomas B.C."/>
            <person name="Malmstrom R."/>
            <person name="Stieglmeier M."/>
            <person name="Klingl A."/>
            <person name="Woyke T."/>
            <person name="Ryan C.M."/>
            <person name="Banfield J.F."/>
        </authorList>
    </citation>
    <scope>NUCLEOTIDE SEQUENCE [LARGE SCALE GENOMIC DNA]</scope>
</reference>
<proteinExistence type="predicted"/>